<evidence type="ECO:0000313" key="3">
    <source>
        <dbReference type="Proteomes" id="UP001221757"/>
    </source>
</evidence>
<proteinExistence type="predicted"/>
<evidence type="ECO:0000256" key="1">
    <source>
        <dbReference type="SAM" id="MobiDB-lite"/>
    </source>
</evidence>
<feature type="compositionally biased region" description="Basic and acidic residues" evidence="1">
    <location>
        <begin position="1"/>
        <end position="14"/>
    </location>
</feature>
<feature type="region of interest" description="Disordered" evidence="1">
    <location>
        <begin position="1"/>
        <end position="24"/>
    </location>
</feature>
<name>A0AAD7CSA5_MYCRO</name>
<dbReference type="AlphaFoldDB" id="A0AAD7CSA5"/>
<keyword evidence="3" id="KW-1185">Reference proteome</keyword>
<reference evidence="2" key="1">
    <citation type="submission" date="2023-03" db="EMBL/GenBank/DDBJ databases">
        <title>Massive genome expansion in bonnet fungi (Mycena s.s.) driven by repeated elements and novel gene families across ecological guilds.</title>
        <authorList>
            <consortium name="Lawrence Berkeley National Laboratory"/>
            <person name="Harder C.B."/>
            <person name="Miyauchi S."/>
            <person name="Viragh M."/>
            <person name="Kuo A."/>
            <person name="Thoen E."/>
            <person name="Andreopoulos B."/>
            <person name="Lu D."/>
            <person name="Skrede I."/>
            <person name="Drula E."/>
            <person name="Henrissat B."/>
            <person name="Morin E."/>
            <person name="Kohler A."/>
            <person name="Barry K."/>
            <person name="LaButti K."/>
            <person name="Morin E."/>
            <person name="Salamov A."/>
            <person name="Lipzen A."/>
            <person name="Mereny Z."/>
            <person name="Hegedus B."/>
            <person name="Baldrian P."/>
            <person name="Stursova M."/>
            <person name="Weitz H."/>
            <person name="Taylor A."/>
            <person name="Grigoriev I.V."/>
            <person name="Nagy L.G."/>
            <person name="Martin F."/>
            <person name="Kauserud H."/>
        </authorList>
    </citation>
    <scope>NUCLEOTIDE SEQUENCE</scope>
    <source>
        <strain evidence="2">CBHHK067</strain>
    </source>
</reference>
<comment type="caution">
    <text evidence="2">The sequence shown here is derived from an EMBL/GenBank/DDBJ whole genome shotgun (WGS) entry which is preliminary data.</text>
</comment>
<protein>
    <submittedName>
        <fullName evidence="2">Uncharacterized protein</fullName>
    </submittedName>
</protein>
<evidence type="ECO:0000313" key="2">
    <source>
        <dbReference type="EMBL" id="KAJ7660646.1"/>
    </source>
</evidence>
<dbReference type="Proteomes" id="UP001221757">
    <property type="component" value="Unassembled WGS sequence"/>
</dbReference>
<accession>A0AAD7CSA5</accession>
<organism evidence="2 3">
    <name type="scientific">Mycena rosella</name>
    <name type="common">Pink bonnet</name>
    <name type="synonym">Agaricus rosellus</name>
    <dbReference type="NCBI Taxonomy" id="1033263"/>
    <lineage>
        <taxon>Eukaryota</taxon>
        <taxon>Fungi</taxon>
        <taxon>Dikarya</taxon>
        <taxon>Basidiomycota</taxon>
        <taxon>Agaricomycotina</taxon>
        <taxon>Agaricomycetes</taxon>
        <taxon>Agaricomycetidae</taxon>
        <taxon>Agaricales</taxon>
        <taxon>Marasmiineae</taxon>
        <taxon>Mycenaceae</taxon>
        <taxon>Mycena</taxon>
    </lineage>
</organism>
<sequence>MTRIEERATLDIHPRPSPVVAESTAQGRRRVSMCTVLVDCSATRAGRERTCRRTKLGKGAGPAPARAFSSIEYVVAERANARRLRGHIVRPSTHSESDETSGLFRCVHGVHRPPQIMHRNLPILHGKCEPAASASAPGNEREDALDRPARAECLAPESRGNVDASEGRVYIDTHRLRRSAPARGILQEGPRCAYVRGVGRERPRPNHRPDAGDT</sequence>
<dbReference type="EMBL" id="JARKIE010000256">
    <property type="protein sequence ID" value="KAJ7660646.1"/>
    <property type="molecule type" value="Genomic_DNA"/>
</dbReference>
<gene>
    <name evidence="2" type="ORF">B0H17DRAFT_1094930</name>
</gene>